<dbReference type="CDD" id="cd02440">
    <property type="entry name" value="AdoMet_MTases"/>
    <property type="match status" value="1"/>
</dbReference>
<gene>
    <name evidence="4" type="ORF">L3556_05905</name>
</gene>
<sequence length="243" mass="27328">MADYDSIAQSFQQTCAFPFRWHSEAYTYLNLIGPVQGLSILDLACGDGIYSRHFKSQGAARVVGVDISAAMIDLARSQQPDLEIEYYVADVAHLEKIANFDLVVASYLLNHAADACTLGQMARAIAENLKPGGKFISVNNHLEQDPASYDRCLTYNYRKQADLPLEDGRPIHLTFYLPDGSNFTITDYYLSQATYEQAFAQAGFQSLEWCYPQVSAAGIEEFGQDYWQDFLRYPPIILLKCQL</sequence>
<dbReference type="SUPFAM" id="SSF53335">
    <property type="entry name" value="S-adenosyl-L-methionine-dependent methyltransferases"/>
    <property type="match status" value="1"/>
</dbReference>
<dbReference type="EMBL" id="JAKKUT010000002">
    <property type="protein sequence ID" value="MDG2990468.1"/>
    <property type="molecule type" value="Genomic_DNA"/>
</dbReference>
<dbReference type="GO" id="GO:0032259">
    <property type="term" value="P:methylation"/>
    <property type="evidence" value="ECO:0007669"/>
    <property type="project" value="UniProtKB-KW"/>
</dbReference>
<dbReference type="InterPro" id="IPR041698">
    <property type="entry name" value="Methyltransf_25"/>
</dbReference>
<dbReference type="Pfam" id="PF13649">
    <property type="entry name" value="Methyltransf_25"/>
    <property type="match status" value="1"/>
</dbReference>
<keyword evidence="1 4" id="KW-0489">Methyltransferase</keyword>
<evidence type="ECO:0000313" key="4">
    <source>
        <dbReference type="EMBL" id="MDG2990468.1"/>
    </source>
</evidence>
<dbReference type="Proteomes" id="UP001154265">
    <property type="component" value="Unassembled WGS sequence"/>
</dbReference>
<evidence type="ECO:0000256" key="2">
    <source>
        <dbReference type="ARBA" id="ARBA00022679"/>
    </source>
</evidence>
<dbReference type="Gene3D" id="3.40.50.150">
    <property type="entry name" value="Vaccinia Virus protein VP39"/>
    <property type="match status" value="1"/>
</dbReference>
<evidence type="ECO:0000256" key="1">
    <source>
        <dbReference type="ARBA" id="ARBA00022603"/>
    </source>
</evidence>
<dbReference type="GO" id="GO:0008168">
    <property type="term" value="F:methyltransferase activity"/>
    <property type="evidence" value="ECO:0007669"/>
    <property type="project" value="UniProtKB-KW"/>
</dbReference>
<dbReference type="PANTHER" id="PTHR43861:SF1">
    <property type="entry name" value="TRANS-ACONITATE 2-METHYLTRANSFERASE"/>
    <property type="match status" value="1"/>
</dbReference>
<reference evidence="4" key="2">
    <citation type="submission" date="2022-01" db="EMBL/GenBank/DDBJ databases">
        <authorList>
            <person name="Zivanovic Y."/>
            <person name="Moreira D."/>
            <person name="Lopez-Garcia P."/>
        </authorList>
    </citation>
    <scope>NUCLEOTIDE SEQUENCE</scope>
    <source>
        <strain evidence="4">G9</strain>
    </source>
</reference>
<reference evidence="4" key="1">
    <citation type="journal article" date="2022" name="Genome Biol. Evol.">
        <title>A New Gene Family Diagnostic for Intracellular Biomineralization of Amorphous Ca Carbonates by Cyanobacteria.</title>
        <authorList>
            <person name="Benzerara K."/>
            <person name="Duprat E."/>
            <person name="Bitard-Feildel T."/>
            <person name="Caumes G."/>
            <person name="Cassier-Chauvat C."/>
            <person name="Chauvat F."/>
            <person name="Dezi M."/>
            <person name="Diop S.I."/>
            <person name="Gaschignard G."/>
            <person name="Gorgen S."/>
            <person name="Gugger M."/>
            <person name="Lopez-Garcia P."/>
            <person name="Millet M."/>
            <person name="Skouri-Panet F."/>
            <person name="Moreira D."/>
            <person name="Callebaut I."/>
        </authorList>
    </citation>
    <scope>NUCLEOTIDE SEQUENCE</scope>
    <source>
        <strain evidence="4">G9</strain>
    </source>
</reference>
<proteinExistence type="predicted"/>
<comment type="caution">
    <text evidence="4">The sequence shown here is derived from an EMBL/GenBank/DDBJ whole genome shotgun (WGS) entry which is preliminary data.</text>
</comment>
<dbReference type="PANTHER" id="PTHR43861">
    <property type="entry name" value="TRANS-ACONITATE 2-METHYLTRANSFERASE-RELATED"/>
    <property type="match status" value="1"/>
</dbReference>
<dbReference type="RefSeq" id="WP_277866378.1">
    <property type="nucleotide sequence ID" value="NZ_JAKKUT010000002.1"/>
</dbReference>
<keyword evidence="2" id="KW-0808">Transferase</keyword>
<feature type="domain" description="Methyltransferase" evidence="3">
    <location>
        <begin position="40"/>
        <end position="133"/>
    </location>
</feature>
<evidence type="ECO:0000259" key="3">
    <source>
        <dbReference type="Pfam" id="PF13649"/>
    </source>
</evidence>
<organism evidence="4 5">
    <name type="scientific">Candidatus Synechococcus calcipolaris G9</name>
    <dbReference type="NCBI Taxonomy" id="1497997"/>
    <lineage>
        <taxon>Bacteria</taxon>
        <taxon>Bacillati</taxon>
        <taxon>Cyanobacteriota</taxon>
        <taxon>Cyanophyceae</taxon>
        <taxon>Synechococcales</taxon>
        <taxon>Synechococcaceae</taxon>
        <taxon>Synechococcus</taxon>
    </lineage>
</organism>
<accession>A0ABT6EYX3</accession>
<name>A0ABT6EYX3_9SYNE</name>
<dbReference type="InterPro" id="IPR029063">
    <property type="entry name" value="SAM-dependent_MTases_sf"/>
</dbReference>
<evidence type="ECO:0000313" key="5">
    <source>
        <dbReference type="Proteomes" id="UP001154265"/>
    </source>
</evidence>
<keyword evidence="5" id="KW-1185">Reference proteome</keyword>
<protein>
    <submittedName>
        <fullName evidence="4">Class I SAM-dependent methyltransferase</fullName>
    </submittedName>
</protein>